<dbReference type="STRING" id="10195.A0A3M7PMA1"/>
<evidence type="ECO:0000256" key="1">
    <source>
        <dbReference type="ARBA" id="ARBA00022729"/>
    </source>
</evidence>
<organism evidence="5 6">
    <name type="scientific">Brachionus plicatilis</name>
    <name type="common">Marine rotifer</name>
    <name type="synonym">Brachionus muelleri</name>
    <dbReference type="NCBI Taxonomy" id="10195"/>
    <lineage>
        <taxon>Eukaryota</taxon>
        <taxon>Metazoa</taxon>
        <taxon>Spiralia</taxon>
        <taxon>Gnathifera</taxon>
        <taxon>Rotifera</taxon>
        <taxon>Eurotatoria</taxon>
        <taxon>Monogononta</taxon>
        <taxon>Pseudotrocha</taxon>
        <taxon>Ploima</taxon>
        <taxon>Brachionidae</taxon>
        <taxon>Brachionus</taxon>
    </lineage>
</organism>
<keyword evidence="6" id="KW-1185">Reference proteome</keyword>
<evidence type="ECO:0000256" key="2">
    <source>
        <dbReference type="ARBA" id="ARBA00023284"/>
    </source>
</evidence>
<keyword evidence="4" id="KW-0472">Membrane</keyword>
<evidence type="ECO:0000313" key="5">
    <source>
        <dbReference type="EMBL" id="RMZ99860.1"/>
    </source>
</evidence>
<proteinExistence type="predicted"/>
<dbReference type="OrthoDB" id="60822at2759"/>
<dbReference type="NCBIfam" id="TIGR02174">
    <property type="entry name" value="CXXU_selWTH"/>
    <property type="match status" value="1"/>
</dbReference>
<dbReference type="EMBL" id="REGN01010011">
    <property type="protein sequence ID" value="RMZ99860.1"/>
    <property type="molecule type" value="Genomic_DNA"/>
</dbReference>
<dbReference type="PANTHER" id="PTHR13544">
    <property type="entry name" value="SELENOPROTEIN T"/>
    <property type="match status" value="1"/>
</dbReference>
<keyword evidence="4" id="KW-0812">Transmembrane</keyword>
<evidence type="ECO:0000256" key="4">
    <source>
        <dbReference type="SAM" id="Phobius"/>
    </source>
</evidence>
<dbReference type="GO" id="GO:0004791">
    <property type="term" value="F:thioredoxin-disulfide reductase (NADPH) activity"/>
    <property type="evidence" value="ECO:0007669"/>
    <property type="project" value="TreeGrafter"/>
</dbReference>
<dbReference type="GO" id="GO:0045454">
    <property type="term" value="P:cell redox homeostasis"/>
    <property type="evidence" value="ECO:0007669"/>
    <property type="project" value="TreeGrafter"/>
</dbReference>
<dbReference type="Proteomes" id="UP000276133">
    <property type="component" value="Unassembled WGS sequence"/>
</dbReference>
<dbReference type="Gene3D" id="3.40.30.10">
    <property type="entry name" value="Glutaredoxin"/>
    <property type="match status" value="2"/>
</dbReference>
<keyword evidence="1" id="KW-0732">Signal</keyword>
<dbReference type="Pfam" id="PF10262">
    <property type="entry name" value="Rdx"/>
    <property type="match status" value="1"/>
</dbReference>
<dbReference type="InterPro" id="IPR019389">
    <property type="entry name" value="Selenoprotein_T"/>
</dbReference>
<reference evidence="5 6" key="1">
    <citation type="journal article" date="2018" name="Sci. Rep.">
        <title>Genomic signatures of local adaptation to the degree of environmental predictability in rotifers.</title>
        <authorList>
            <person name="Franch-Gras L."/>
            <person name="Hahn C."/>
            <person name="Garcia-Roger E.M."/>
            <person name="Carmona M.J."/>
            <person name="Serra M."/>
            <person name="Gomez A."/>
        </authorList>
    </citation>
    <scope>NUCLEOTIDE SEQUENCE [LARGE SCALE GENOMIC DNA]</scope>
    <source>
        <strain evidence="5">HYR1</strain>
    </source>
</reference>
<feature type="transmembrane region" description="Helical" evidence="4">
    <location>
        <begin position="179"/>
        <end position="202"/>
    </location>
</feature>
<keyword evidence="2" id="KW-0676">Redox-active center</keyword>
<dbReference type="InterPro" id="IPR011893">
    <property type="entry name" value="Selenoprotein_Rdx-typ"/>
</dbReference>
<dbReference type="SUPFAM" id="SSF52833">
    <property type="entry name" value="Thioredoxin-like"/>
    <property type="match status" value="1"/>
</dbReference>
<evidence type="ECO:0000256" key="3">
    <source>
        <dbReference type="SAM" id="MobiDB-lite"/>
    </source>
</evidence>
<feature type="transmembrane region" description="Helical" evidence="4">
    <location>
        <begin position="6"/>
        <end position="25"/>
    </location>
</feature>
<dbReference type="PANTHER" id="PTHR13544:SF0">
    <property type="entry name" value="THIOREDOXIN REDUCTASE-LIKE SELENOPROTEIN T"/>
    <property type="match status" value="1"/>
</dbReference>
<dbReference type="InterPro" id="IPR036249">
    <property type="entry name" value="Thioredoxin-like_sf"/>
</dbReference>
<dbReference type="AlphaFoldDB" id="A0A3M7PMA1"/>
<sequence length="249" mass="27754">MGEGFNVNLVMLCFLVLALSVKDLVFISPGTVEQAELESPSVEPVSDVQSEMPDQAETDGESENFDTNFGDEDVQKKIPSLKMKSNQQTIKFLYCFSCGYKNAFEQYSQLIQSRFPDINIAGENYSPGTHRLIMAQALSVLKMVLIGFIISGSSPFAYFNMASPSVFTWATQNKFYSCLMIFFLSNAIETSLISSGAFEIYLNGIQIWSKLASERMPHDKELMQILDINFNFESEKNSAFGTGSANGKF</sequence>
<protein>
    <submittedName>
        <fullName evidence="5">Seleno T</fullName>
    </submittedName>
</protein>
<dbReference type="GO" id="GO:0005789">
    <property type="term" value="C:endoplasmic reticulum membrane"/>
    <property type="evidence" value="ECO:0007669"/>
    <property type="project" value="TreeGrafter"/>
</dbReference>
<feature type="region of interest" description="Disordered" evidence="3">
    <location>
        <begin position="37"/>
        <end position="70"/>
    </location>
</feature>
<keyword evidence="4" id="KW-1133">Transmembrane helix</keyword>
<evidence type="ECO:0000313" key="6">
    <source>
        <dbReference type="Proteomes" id="UP000276133"/>
    </source>
</evidence>
<feature type="compositionally biased region" description="Acidic residues" evidence="3">
    <location>
        <begin position="54"/>
        <end position="70"/>
    </location>
</feature>
<name>A0A3M7PMA1_BRAPC</name>
<comment type="caution">
    <text evidence="5">The sequence shown here is derived from an EMBL/GenBank/DDBJ whole genome shotgun (WGS) entry which is preliminary data.</text>
</comment>
<accession>A0A3M7PMA1</accession>
<feature type="transmembrane region" description="Helical" evidence="4">
    <location>
        <begin position="140"/>
        <end position="159"/>
    </location>
</feature>
<gene>
    <name evidence="5" type="ORF">BpHYR1_012891</name>
</gene>